<evidence type="ECO:0000256" key="2">
    <source>
        <dbReference type="RuleBase" id="RU004135"/>
    </source>
</evidence>
<keyword evidence="2" id="KW-0573">Peptidoglycan synthesis</keyword>
<dbReference type="GO" id="GO:0005524">
    <property type="term" value="F:ATP binding"/>
    <property type="evidence" value="ECO:0007669"/>
    <property type="project" value="InterPro"/>
</dbReference>
<dbReference type="InterPro" id="IPR036615">
    <property type="entry name" value="Mur_ligase_C_dom_sf"/>
</dbReference>
<keyword evidence="2" id="KW-0132">Cell division</keyword>
<protein>
    <recommendedName>
        <fullName evidence="7">UDP-N-acetylmuramoyl-L-alanyl-D-glutamate--2, 6-diaminopimelate ligase</fullName>
    </recommendedName>
</protein>
<dbReference type="GO" id="GO:0051301">
    <property type="term" value="P:cell division"/>
    <property type="evidence" value="ECO:0007669"/>
    <property type="project" value="UniProtKB-KW"/>
</dbReference>
<dbReference type="SUPFAM" id="SSF53623">
    <property type="entry name" value="MurD-like peptide ligases, catalytic domain"/>
    <property type="match status" value="1"/>
</dbReference>
<keyword evidence="2" id="KW-0961">Cell wall biogenesis/degradation</keyword>
<gene>
    <name evidence="5" type="ORF">A2664_01365</name>
</gene>
<dbReference type="InterPro" id="IPR005761">
    <property type="entry name" value="UDP-N-AcMur-Glu-dNH2Pim_ligase"/>
</dbReference>
<sequence length="424" mass="46991">MEPLLRLAKLLIPKSLFESLQPTYHYLLSILGAIIYRFPSRHLNIVGVTGTKGKSSVCELANAILEEAGFETALASTIRFKIGSKSRPNMFKMTMPGRFFIQKFLRDAVNAGCRWVVLEMTSQGVLQSRHKFIELNALVFTNLAPEHIESHGSYEKYLSAKLEIAQALAVSRKTPKAIIANADDKEGAKFLTAAGNAARFPYSLTDAAPHHATDEGVSLRWRDSTFFSPLKGEFSMYNIIAAATFAESQGIPAETIKRAIERVSVIRGRGEEVRTGQTFTVVVDYAHTPESLTEIYRAYGSRKKICVLGNTGGGRDKWKRPKMAEIAERECTTVILTNEDPYDEDPQTIVQEMARGMKKKKPEIIMDRREAIAKALALAKETDVVLITGKGTDPYICGSRGTKTRWSDSGVAAEELAKLLKIPK</sequence>
<dbReference type="Pfam" id="PF02875">
    <property type="entry name" value="Mur_ligase_C"/>
    <property type="match status" value="1"/>
</dbReference>
<dbReference type="GO" id="GO:0009252">
    <property type="term" value="P:peptidoglycan biosynthetic process"/>
    <property type="evidence" value="ECO:0007669"/>
    <property type="project" value="UniProtKB-UniPathway"/>
</dbReference>
<dbReference type="Proteomes" id="UP000178873">
    <property type="component" value="Unassembled WGS sequence"/>
</dbReference>
<dbReference type="SUPFAM" id="SSF53244">
    <property type="entry name" value="MurD-like peptide ligases, peptide-binding domain"/>
    <property type="match status" value="1"/>
</dbReference>
<dbReference type="UniPathway" id="UPA00219"/>
<keyword evidence="2" id="KW-0131">Cell cycle</keyword>
<feature type="domain" description="Mur ligase C-terminal" evidence="3">
    <location>
        <begin position="268"/>
        <end position="391"/>
    </location>
</feature>
<comment type="similarity">
    <text evidence="1">Belongs to the MurCDEF family. MurE subfamily.</text>
</comment>
<dbReference type="PANTHER" id="PTHR23135">
    <property type="entry name" value="MUR LIGASE FAMILY MEMBER"/>
    <property type="match status" value="1"/>
</dbReference>
<dbReference type="AlphaFoldDB" id="A0A1G2M258"/>
<evidence type="ECO:0000256" key="1">
    <source>
        <dbReference type="ARBA" id="ARBA00005898"/>
    </source>
</evidence>
<reference evidence="5 6" key="1">
    <citation type="journal article" date="2016" name="Nat. Commun.">
        <title>Thousands of microbial genomes shed light on interconnected biogeochemical processes in an aquifer system.</title>
        <authorList>
            <person name="Anantharaman K."/>
            <person name="Brown C.T."/>
            <person name="Hug L.A."/>
            <person name="Sharon I."/>
            <person name="Castelle C.J."/>
            <person name="Probst A.J."/>
            <person name="Thomas B.C."/>
            <person name="Singh A."/>
            <person name="Wilkins M.J."/>
            <person name="Karaoz U."/>
            <person name="Brodie E.L."/>
            <person name="Williams K.H."/>
            <person name="Hubbard S.S."/>
            <person name="Banfield J.F."/>
        </authorList>
    </citation>
    <scope>NUCLEOTIDE SEQUENCE [LARGE SCALE GENOMIC DNA]</scope>
</reference>
<name>A0A1G2M258_9BACT</name>
<dbReference type="InterPro" id="IPR004101">
    <property type="entry name" value="Mur_ligase_C"/>
</dbReference>
<evidence type="ECO:0000259" key="3">
    <source>
        <dbReference type="Pfam" id="PF02875"/>
    </source>
</evidence>
<dbReference type="GO" id="GO:0016881">
    <property type="term" value="F:acid-amino acid ligase activity"/>
    <property type="evidence" value="ECO:0007669"/>
    <property type="project" value="InterPro"/>
</dbReference>
<keyword evidence="2" id="KW-0133">Cell shape</keyword>
<dbReference type="Gene3D" id="3.40.1190.10">
    <property type="entry name" value="Mur-like, catalytic domain"/>
    <property type="match status" value="1"/>
</dbReference>
<evidence type="ECO:0000313" key="5">
    <source>
        <dbReference type="EMBL" id="OHA17980.1"/>
    </source>
</evidence>
<dbReference type="GO" id="GO:0008360">
    <property type="term" value="P:regulation of cell shape"/>
    <property type="evidence" value="ECO:0007669"/>
    <property type="project" value="UniProtKB-KW"/>
</dbReference>
<comment type="subcellular location">
    <subcellularLocation>
        <location evidence="2">Cytoplasm</location>
    </subcellularLocation>
</comment>
<dbReference type="NCBIfam" id="TIGR01085">
    <property type="entry name" value="murE"/>
    <property type="match status" value="1"/>
</dbReference>
<proteinExistence type="inferred from homology"/>
<dbReference type="PANTHER" id="PTHR23135:SF4">
    <property type="entry name" value="UDP-N-ACETYLMURAMOYL-L-ALANYL-D-GLUTAMATE--2,6-DIAMINOPIMELATE LIGASE MURE HOMOLOG, CHLOROPLASTIC"/>
    <property type="match status" value="1"/>
</dbReference>
<dbReference type="GO" id="GO:0071555">
    <property type="term" value="P:cell wall organization"/>
    <property type="evidence" value="ECO:0007669"/>
    <property type="project" value="UniProtKB-KW"/>
</dbReference>
<evidence type="ECO:0008006" key="7">
    <source>
        <dbReference type="Google" id="ProtNLM"/>
    </source>
</evidence>
<dbReference type="EMBL" id="MHRF01000010">
    <property type="protein sequence ID" value="OHA17980.1"/>
    <property type="molecule type" value="Genomic_DNA"/>
</dbReference>
<dbReference type="InterPro" id="IPR036565">
    <property type="entry name" value="Mur-like_cat_sf"/>
</dbReference>
<organism evidence="5 6">
    <name type="scientific">Candidatus Taylorbacteria bacterium RIFCSPHIGHO2_01_FULL_46_22b</name>
    <dbReference type="NCBI Taxonomy" id="1802301"/>
    <lineage>
        <taxon>Bacteria</taxon>
        <taxon>Candidatus Tayloriibacteriota</taxon>
    </lineage>
</organism>
<comment type="caution">
    <text evidence="5">The sequence shown here is derived from an EMBL/GenBank/DDBJ whole genome shotgun (WGS) entry which is preliminary data.</text>
</comment>
<dbReference type="InterPro" id="IPR013221">
    <property type="entry name" value="Mur_ligase_cen"/>
</dbReference>
<dbReference type="Gene3D" id="3.90.190.20">
    <property type="entry name" value="Mur ligase, C-terminal domain"/>
    <property type="match status" value="1"/>
</dbReference>
<accession>A0A1G2M258</accession>
<dbReference type="STRING" id="1802301.A2664_01365"/>
<comment type="pathway">
    <text evidence="2">Cell wall biogenesis; peptidoglycan biosynthesis.</text>
</comment>
<evidence type="ECO:0000259" key="4">
    <source>
        <dbReference type="Pfam" id="PF08245"/>
    </source>
</evidence>
<evidence type="ECO:0000313" key="6">
    <source>
        <dbReference type="Proteomes" id="UP000178873"/>
    </source>
</evidence>
<dbReference type="Pfam" id="PF08245">
    <property type="entry name" value="Mur_ligase_M"/>
    <property type="match status" value="1"/>
</dbReference>
<feature type="domain" description="Mur ligase central" evidence="4">
    <location>
        <begin position="48"/>
        <end position="244"/>
    </location>
</feature>
<dbReference type="GO" id="GO:0005737">
    <property type="term" value="C:cytoplasm"/>
    <property type="evidence" value="ECO:0007669"/>
    <property type="project" value="UniProtKB-SubCell"/>
</dbReference>